<reference evidence="1 2" key="1">
    <citation type="submission" date="2018-05" db="EMBL/GenBank/DDBJ databases">
        <title>Genomic Encyclopedia of Type Strains, Phase IV (KMG-IV): sequencing the most valuable type-strain genomes for metagenomic binning, comparative biology and taxonomic classification.</title>
        <authorList>
            <person name="Goeker M."/>
        </authorList>
    </citation>
    <scope>NUCLEOTIDE SEQUENCE [LARGE SCALE GENOMIC DNA]</scope>
    <source>
        <strain evidence="1 2">DSM 3183</strain>
    </source>
</reference>
<organism evidence="1 2">
    <name type="scientific">Blastomonas natatoria</name>
    <dbReference type="NCBI Taxonomy" id="34015"/>
    <lineage>
        <taxon>Bacteria</taxon>
        <taxon>Pseudomonadati</taxon>
        <taxon>Pseudomonadota</taxon>
        <taxon>Alphaproteobacteria</taxon>
        <taxon>Sphingomonadales</taxon>
        <taxon>Sphingomonadaceae</taxon>
        <taxon>Blastomonas</taxon>
    </lineage>
</organism>
<evidence type="ECO:0000313" key="1">
    <source>
        <dbReference type="EMBL" id="PXW77627.1"/>
    </source>
</evidence>
<accession>A0A2V3V7H3</accession>
<evidence type="ECO:0000313" key="2">
    <source>
        <dbReference type="Proteomes" id="UP000248014"/>
    </source>
</evidence>
<protein>
    <submittedName>
        <fullName evidence="1">Uncharacterized protein</fullName>
    </submittedName>
</protein>
<sequence length="83" mass="9166">MIELIPYLLVLVWPVPDQPGRVEIERVRQLFASAQDCERAALAQRQGPRGAPTGHQCFAMPGSEEYDRLFAQTDAAAAGERAQ</sequence>
<comment type="caution">
    <text evidence="1">The sequence shown here is derived from an EMBL/GenBank/DDBJ whole genome shotgun (WGS) entry which is preliminary data.</text>
</comment>
<dbReference type="Proteomes" id="UP000248014">
    <property type="component" value="Unassembled WGS sequence"/>
</dbReference>
<dbReference type="EMBL" id="QJJM01000004">
    <property type="protein sequence ID" value="PXW77627.1"/>
    <property type="molecule type" value="Genomic_DNA"/>
</dbReference>
<dbReference type="OrthoDB" id="7410166at2"/>
<gene>
    <name evidence="1" type="ORF">C7451_104122</name>
</gene>
<dbReference type="AlphaFoldDB" id="A0A2V3V7H3"/>
<name>A0A2V3V7H3_9SPHN</name>
<proteinExistence type="predicted"/>
<keyword evidence="2" id="KW-1185">Reference proteome</keyword>
<dbReference type="RefSeq" id="WP_110298120.1">
    <property type="nucleotide sequence ID" value="NZ_QJJM01000004.1"/>
</dbReference>